<feature type="domain" description="Major facilitator superfamily (MFS) profile" evidence="9">
    <location>
        <begin position="58"/>
        <end position="472"/>
    </location>
</feature>
<feature type="transmembrane region" description="Helical" evidence="8">
    <location>
        <begin position="218"/>
        <end position="240"/>
    </location>
</feature>
<feature type="transmembrane region" description="Helical" evidence="8">
    <location>
        <begin position="354"/>
        <end position="373"/>
    </location>
</feature>
<dbReference type="SUPFAM" id="SSF103473">
    <property type="entry name" value="MFS general substrate transporter"/>
    <property type="match status" value="1"/>
</dbReference>
<dbReference type="InterPro" id="IPR020846">
    <property type="entry name" value="MFS_dom"/>
</dbReference>
<feature type="transmembrane region" description="Helical" evidence="8">
    <location>
        <begin position="186"/>
        <end position="206"/>
    </location>
</feature>
<reference evidence="10 12" key="1">
    <citation type="submission" date="2020-01" db="EMBL/GenBank/DDBJ databases">
        <authorList>
            <consortium name="DOE Joint Genome Institute"/>
            <person name="Haridas S."/>
            <person name="Albert R."/>
            <person name="Binder M."/>
            <person name="Bloem J."/>
            <person name="Labutti K."/>
            <person name="Salamov A."/>
            <person name="Andreopoulos B."/>
            <person name="Baker S.E."/>
            <person name="Barry K."/>
            <person name="Bills G."/>
            <person name="Bluhm B.H."/>
            <person name="Cannon C."/>
            <person name="Castanera R."/>
            <person name="Culley D.E."/>
            <person name="Daum C."/>
            <person name="Ezra D."/>
            <person name="Gonzalez J.B."/>
            <person name="Henrissat B."/>
            <person name="Kuo A."/>
            <person name="Liang C."/>
            <person name="Lipzen A."/>
            <person name="Lutzoni F."/>
            <person name="Magnuson J."/>
            <person name="Mondo S."/>
            <person name="Nolan M."/>
            <person name="Ohm R."/>
            <person name="Pangilinan J."/>
            <person name="Park H.-J."/>
            <person name="Ramirez L."/>
            <person name="Alfaro M."/>
            <person name="Sun H."/>
            <person name="Tritt A."/>
            <person name="Yoshinaga Y."/>
            <person name="Zwiers L.-H."/>
            <person name="Turgeon B.G."/>
            <person name="Goodwin S.B."/>
            <person name="Spatafora J.W."/>
            <person name="Crous P.W."/>
            <person name="Grigoriev I.V."/>
        </authorList>
    </citation>
    <scope>NUCLEOTIDE SEQUENCE</scope>
    <source>
        <strain evidence="10 12">CBS 781.70</strain>
    </source>
</reference>
<comment type="similarity">
    <text evidence="6">Belongs to the major facilitator superfamily. Allantoate permease family.</text>
</comment>
<organism evidence="10">
    <name type="scientific">Eremomyces bilateralis CBS 781.70</name>
    <dbReference type="NCBI Taxonomy" id="1392243"/>
    <lineage>
        <taxon>Eukaryota</taxon>
        <taxon>Fungi</taxon>
        <taxon>Dikarya</taxon>
        <taxon>Ascomycota</taxon>
        <taxon>Pezizomycotina</taxon>
        <taxon>Dothideomycetes</taxon>
        <taxon>Dothideomycetes incertae sedis</taxon>
        <taxon>Eremomycetales</taxon>
        <taxon>Eremomycetaceae</taxon>
        <taxon>Eremomyces</taxon>
    </lineage>
</organism>
<evidence type="ECO:0000256" key="5">
    <source>
        <dbReference type="ARBA" id="ARBA00023136"/>
    </source>
</evidence>
<evidence type="ECO:0000313" key="12">
    <source>
        <dbReference type="RefSeq" id="XP_033530762.1"/>
    </source>
</evidence>
<dbReference type="PANTHER" id="PTHR43791">
    <property type="entry name" value="PERMEASE-RELATED"/>
    <property type="match status" value="1"/>
</dbReference>
<accession>A0A6G1FTY6</accession>
<keyword evidence="11" id="KW-1185">Reference proteome</keyword>
<evidence type="ECO:0000256" key="6">
    <source>
        <dbReference type="ARBA" id="ARBA00037968"/>
    </source>
</evidence>
<feature type="transmembrane region" description="Helical" evidence="8">
    <location>
        <begin position="445"/>
        <end position="467"/>
    </location>
</feature>
<dbReference type="GO" id="GO:0016020">
    <property type="term" value="C:membrane"/>
    <property type="evidence" value="ECO:0007669"/>
    <property type="project" value="UniProtKB-SubCell"/>
</dbReference>
<keyword evidence="4 8" id="KW-1133">Transmembrane helix</keyword>
<evidence type="ECO:0000256" key="7">
    <source>
        <dbReference type="SAM" id="MobiDB-lite"/>
    </source>
</evidence>
<dbReference type="EMBL" id="ML975175">
    <property type="protein sequence ID" value="KAF1809131.1"/>
    <property type="molecule type" value="Genomic_DNA"/>
</dbReference>
<dbReference type="OrthoDB" id="3639251at2759"/>
<evidence type="ECO:0000313" key="10">
    <source>
        <dbReference type="EMBL" id="KAF1809131.1"/>
    </source>
</evidence>
<evidence type="ECO:0000256" key="8">
    <source>
        <dbReference type="SAM" id="Phobius"/>
    </source>
</evidence>
<dbReference type="Pfam" id="PF07690">
    <property type="entry name" value="MFS_1"/>
    <property type="match status" value="1"/>
</dbReference>
<feature type="transmembrane region" description="Helical" evidence="8">
    <location>
        <begin position="379"/>
        <end position="400"/>
    </location>
</feature>
<feature type="compositionally biased region" description="Basic and acidic residues" evidence="7">
    <location>
        <begin position="25"/>
        <end position="34"/>
    </location>
</feature>
<evidence type="ECO:0000256" key="1">
    <source>
        <dbReference type="ARBA" id="ARBA00004141"/>
    </source>
</evidence>
<keyword evidence="5 8" id="KW-0472">Membrane</keyword>
<protein>
    <submittedName>
        <fullName evidence="10 12">Major facilitator superfamily transporter</fullName>
    </submittedName>
</protein>
<dbReference type="PROSITE" id="PS50850">
    <property type="entry name" value="MFS"/>
    <property type="match status" value="1"/>
</dbReference>
<comment type="subcellular location">
    <subcellularLocation>
        <location evidence="1">Membrane</location>
        <topology evidence="1">Multi-pass membrane protein</topology>
    </subcellularLocation>
</comment>
<feature type="transmembrane region" description="Helical" evidence="8">
    <location>
        <begin position="412"/>
        <end position="433"/>
    </location>
</feature>
<dbReference type="AlphaFoldDB" id="A0A6G1FTY6"/>
<sequence>MTAPIEVQKLSEAKVPDEEVQYASESDRESGKGDVKPWWRGGTMTAERRLLWKLDLYILSWACFGYFIRLLDTTNMTNAYVSGMKEDLNLTGDEYNYFTTFWTIGYTIGMIPSQYIITYVRPSYYLPACEVCWAIITFCFAAVSNAKQVYAMRFLIGLIESPFYIGAMTLLGNWYTPKELAKRASIFYSASFAANMFSGYLQAGVYNGMNGLHGLAGWRWLFIMCGIITVPGSLYGFFAVPDSPYNTKARYLSEEERELAQSRMTRIGRKPFSGATFTTFKTMAMRPFVWLFVVNYIFFCLDTYPLAFFAIYLKALKTYSVSQVNIIPTSAHAAGLVFTIFYGFLSDGLRNRTFVAFFICIVGTVSCAVLAAAPSQGAIFYGYISMATTLAYGPIMISYLNETFSALPEERALILGCAQAIGAAFNAWVPILIFNTGTMAPKFHLGYSIIAGMAGAQTLGVIGLKFLGRGIRKETGLEK</sequence>
<evidence type="ECO:0000256" key="3">
    <source>
        <dbReference type="ARBA" id="ARBA00022692"/>
    </source>
</evidence>
<dbReference type="PANTHER" id="PTHR43791:SF39">
    <property type="entry name" value="TRANSPORTER LIZ1_SEO1, PUTATIVE (AFU_ORTHOLOGUE AFUA_3G00980)-RELATED"/>
    <property type="match status" value="1"/>
</dbReference>
<feature type="transmembrane region" description="Helical" evidence="8">
    <location>
        <begin position="50"/>
        <end position="68"/>
    </location>
</feature>
<dbReference type="RefSeq" id="XP_033530762.1">
    <property type="nucleotide sequence ID" value="XM_033681530.1"/>
</dbReference>
<dbReference type="GeneID" id="54422100"/>
<proteinExistence type="inferred from homology"/>
<dbReference type="Gene3D" id="1.20.1250.20">
    <property type="entry name" value="MFS general substrate transporter like domains"/>
    <property type="match status" value="2"/>
</dbReference>
<feature type="transmembrane region" description="Helical" evidence="8">
    <location>
        <begin position="124"/>
        <end position="144"/>
    </location>
</feature>
<reference evidence="12" key="2">
    <citation type="submission" date="2020-04" db="EMBL/GenBank/DDBJ databases">
        <authorList>
            <consortium name="NCBI Genome Project"/>
        </authorList>
    </citation>
    <scope>NUCLEOTIDE SEQUENCE</scope>
    <source>
        <strain evidence="12">CBS 781.70</strain>
    </source>
</reference>
<feature type="region of interest" description="Disordered" evidence="7">
    <location>
        <begin position="15"/>
        <end position="34"/>
    </location>
</feature>
<evidence type="ECO:0000259" key="9">
    <source>
        <dbReference type="PROSITE" id="PS50850"/>
    </source>
</evidence>
<feature type="transmembrane region" description="Helical" evidence="8">
    <location>
        <begin position="150"/>
        <end position="174"/>
    </location>
</feature>
<feature type="transmembrane region" description="Helical" evidence="8">
    <location>
        <begin position="288"/>
        <end position="313"/>
    </location>
</feature>
<feature type="transmembrane region" description="Helical" evidence="8">
    <location>
        <begin position="325"/>
        <end position="345"/>
    </location>
</feature>
<dbReference type="FunFam" id="1.20.1250.20:FF:000065">
    <property type="entry name" value="Putative MFS pantothenate transporter"/>
    <property type="match status" value="1"/>
</dbReference>
<evidence type="ECO:0000313" key="11">
    <source>
        <dbReference type="Proteomes" id="UP000504638"/>
    </source>
</evidence>
<dbReference type="InterPro" id="IPR036259">
    <property type="entry name" value="MFS_trans_sf"/>
</dbReference>
<evidence type="ECO:0000256" key="4">
    <source>
        <dbReference type="ARBA" id="ARBA00022989"/>
    </source>
</evidence>
<reference evidence="12" key="3">
    <citation type="submission" date="2025-04" db="UniProtKB">
        <authorList>
            <consortium name="RefSeq"/>
        </authorList>
    </citation>
    <scope>IDENTIFICATION</scope>
    <source>
        <strain evidence="12">CBS 781.70</strain>
    </source>
</reference>
<keyword evidence="2" id="KW-0813">Transport</keyword>
<evidence type="ECO:0000256" key="2">
    <source>
        <dbReference type="ARBA" id="ARBA00022448"/>
    </source>
</evidence>
<name>A0A6G1FTY6_9PEZI</name>
<dbReference type="GO" id="GO:0022857">
    <property type="term" value="F:transmembrane transporter activity"/>
    <property type="evidence" value="ECO:0007669"/>
    <property type="project" value="InterPro"/>
</dbReference>
<gene>
    <name evidence="10 12" type="ORF">P152DRAFT_476699</name>
</gene>
<dbReference type="InterPro" id="IPR011701">
    <property type="entry name" value="MFS"/>
</dbReference>
<feature type="transmembrane region" description="Helical" evidence="8">
    <location>
        <begin position="95"/>
        <end position="117"/>
    </location>
</feature>
<keyword evidence="3 8" id="KW-0812">Transmembrane</keyword>
<dbReference type="Proteomes" id="UP000504638">
    <property type="component" value="Unplaced"/>
</dbReference>